<comment type="caution">
    <text evidence="9">The sequence shown here is derived from an EMBL/GenBank/DDBJ whole genome shotgun (WGS) entry which is preliminary data.</text>
</comment>
<feature type="transmembrane region" description="Helical" evidence="7">
    <location>
        <begin position="278"/>
        <end position="297"/>
    </location>
</feature>
<gene>
    <name evidence="9" type="ORF">Selli1_34740</name>
</gene>
<reference evidence="9 10" key="1">
    <citation type="journal article" date="2023" name="Int. J. Syst. Evol. Microbiol.">
        <title>Sellimonas catena sp. nov., isolated from human faeces.</title>
        <authorList>
            <person name="Hisatomi A."/>
            <person name="Ohkuma M."/>
            <person name="Sakamoto M."/>
        </authorList>
    </citation>
    <scope>NUCLEOTIDE SEQUENCE [LARGE SCALE GENOMIC DNA]</scope>
    <source>
        <strain evidence="9 10">12EGH17</strain>
    </source>
</reference>
<evidence type="ECO:0000256" key="3">
    <source>
        <dbReference type="ARBA" id="ARBA00022475"/>
    </source>
</evidence>
<dbReference type="EMBL" id="BSBO01000063">
    <property type="protein sequence ID" value="GLG06300.1"/>
    <property type="molecule type" value="Genomic_DNA"/>
</dbReference>
<evidence type="ECO:0000313" key="9">
    <source>
        <dbReference type="EMBL" id="GLG06300.1"/>
    </source>
</evidence>
<feature type="transmembrane region" description="Helical" evidence="7">
    <location>
        <begin position="215"/>
        <end position="234"/>
    </location>
</feature>
<evidence type="ECO:0000256" key="7">
    <source>
        <dbReference type="SAM" id="Phobius"/>
    </source>
</evidence>
<accession>A0A9W6CBT2</accession>
<evidence type="ECO:0000259" key="8">
    <source>
        <dbReference type="Pfam" id="PF01757"/>
    </source>
</evidence>
<feature type="transmembrane region" description="Helical" evidence="7">
    <location>
        <begin position="35"/>
        <end position="58"/>
    </location>
</feature>
<dbReference type="GO" id="GO:0005886">
    <property type="term" value="C:plasma membrane"/>
    <property type="evidence" value="ECO:0007669"/>
    <property type="project" value="UniProtKB-SubCell"/>
</dbReference>
<dbReference type="PANTHER" id="PTHR40074">
    <property type="entry name" value="O-ACETYLTRANSFERASE WECH"/>
    <property type="match status" value="1"/>
</dbReference>
<dbReference type="PANTHER" id="PTHR40074:SF2">
    <property type="entry name" value="O-ACETYLTRANSFERASE WECH"/>
    <property type="match status" value="1"/>
</dbReference>
<feature type="domain" description="Acyltransferase 3" evidence="8">
    <location>
        <begin position="9"/>
        <end position="318"/>
    </location>
</feature>
<feature type="transmembrane region" description="Helical" evidence="7">
    <location>
        <begin position="79"/>
        <end position="95"/>
    </location>
</feature>
<keyword evidence="6 7" id="KW-0472">Membrane</keyword>
<dbReference type="Proteomes" id="UP001145145">
    <property type="component" value="Unassembled WGS sequence"/>
</dbReference>
<feature type="transmembrane region" description="Helical" evidence="7">
    <location>
        <begin position="303"/>
        <end position="323"/>
    </location>
</feature>
<evidence type="ECO:0000256" key="5">
    <source>
        <dbReference type="ARBA" id="ARBA00022989"/>
    </source>
</evidence>
<keyword evidence="10" id="KW-1185">Reference proteome</keyword>
<dbReference type="InterPro" id="IPR002656">
    <property type="entry name" value="Acyl_transf_3_dom"/>
</dbReference>
<dbReference type="GO" id="GO:0009246">
    <property type="term" value="P:enterobacterial common antigen biosynthetic process"/>
    <property type="evidence" value="ECO:0007669"/>
    <property type="project" value="TreeGrafter"/>
</dbReference>
<dbReference type="RefSeq" id="WP_281874345.1">
    <property type="nucleotide sequence ID" value="NZ_BSBO01000063.1"/>
</dbReference>
<evidence type="ECO:0000256" key="6">
    <source>
        <dbReference type="ARBA" id="ARBA00023136"/>
    </source>
</evidence>
<evidence type="ECO:0000256" key="1">
    <source>
        <dbReference type="ARBA" id="ARBA00004651"/>
    </source>
</evidence>
<feature type="transmembrane region" description="Helical" evidence="7">
    <location>
        <begin position="149"/>
        <end position="169"/>
    </location>
</feature>
<feature type="transmembrane region" description="Helical" evidence="7">
    <location>
        <begin position="189"/>
        <end position="206"/>
    </location>
</feature>
<dbReference type="GO" id="GO:0016413">
    <property type="term" value="F:O-acetyltransferase activity"/>
    <property type="evidence" value="ECO:0007669"/>
    <property type="project" value="TreeGrafter"/>
</dbReference>
<comment type="similarity">
    <text evidence="2">Belongs to the acyltransferase 3 family.</text>
</comment>
<name>A0A9W6CBT2_9FIRM</name>
<keyword evidence="4 7" id="KW-0812">Transmembrane</keyword>
<feature type="transmembrane region" description="Helical" evidence="7">
    <location>
        <begin position="246"/>
        <end position="266"/>
    </location>
</feature>
<evidence type="ECO:0000256" key="4">
    <source>
        <dbReference type="ARBA" id="ARBA00022692"/>
    </source>
</evidence>
<comment type="subcellular location">
    <subcellularLocation>
        <location evidence="1">Cell membrane</location>
        <topology evidence="1">Multi-pass membrane protein</topology>
    </subcellularLocation>
</comment>
<feature type="transmembrane region" description="Helical" evidence="7">
    <location>
        <begin position="12"/>
        <end position="29"/>
    </location>
</feature>
<feature type="transmembrane region" description="Helical" evidence="7">
    <location>
        <begin position="124"/>
        <end position="142"/>
    </location>
</feature>
<evidence type="ECO:0000256" key="2">
    <source>
        <dbReference type="ARBA" id="ARBA00007400"/>
    </source>
</evidence>
<keyword evidence="5 7" id="KW-1133">Transmembrane helix</keyword>
<keyword evidence="3" id="KW-1003">Cell membrane</keyword>
<protein>
    <recommendedName>
        <fullName evidence="8">Acyltransferase 3 domain-containing protein</fullName>
    </recommendedName>
</protein>
<evidence type="ECO:0000313" key="10">
    <source>
        <dbReference type="Proteomes" id="UP001145145"/>
    </source>
</evidence>
<organism evidence="9 10">
    <name type="scientific">Sellimonas catena</name>
    <dbReference type="NCBI Taxonomy" id="2994035"/>
    <lineage>
        <taxon>Bacteria</taxon>
        <taxon>Bacillati</taxon>
        <taxon>Bacillota</taxon>
        <taxon>Clostridia</taxon>
        <taxon>Lachnospirales</taxon>
        <taxon>Lachnospiraceae</taxon>
        <taxon>Sellimonas</taxon>
    </lineage>
</organism>
<proteinExistence type="inferred from homology"/>
<sequence>MNQKANRYAQIDVLEFVFAILIVCLHISGNDQESIVYLIGQYISRIGVPFFFTVSGFFAYQKVKSELPKVYLKRQEVKLVRIFLIWTIIYMPINFRTVFVNYDKNIVQAIFAYVRSLILEAPSYMWYLVALMIALIPFVIYGTSHLTKYTIGALIFYIIGTLLNSYRTIVGFDSLNPFYDLFVTSRNGIFFPPIFLAIGGWVNIIYRKKKDIKMWGCASLIAYILFVIEVTYVINQVPKGEDCSMYFSLPIVTMMLFTWALLTFIIRESKITSFCKRASLTVYCSQYGFIFVWRKLIGNDNEFMLWLLVVLSGCILTCGIVKFKKCFSRFLRK</sequence>
<dbReference type="AlphaFoldDB" id="A0A9W6CBT2"/>
<dbReference type="Pfam" id="PF01757">
    <property type="entry name" value="Acyl_transf_3"/>
    <property type="match status" value="1"/>
</dbReference>